<feature type="transmembrane region" description="Helical" evidence="7">
    <location>
        <begin position="54"/>
        <end position="75"/>
    </location>
</feature>
<dbReference type="KEGG" id="dhe:111597913"/>
<dbReference type="RefSeq" id="XP_023168622.1">
    <property type="nucleotide sequence ID" value="XM_023312854.2"/>
</dbReference>
<keyword evidence="5 7" id="KW-0472">Membrane</keyword>
<keyword evidence="8" id="KW-1185">Reference proteome</keyword>
<dbReference type="Gene3D" id="1.10.1450.10">
    <property type="entry name" value="Tetraspanin"/>
    <property type="match status" value="1"/>
</dbReference>
<evidence type="ECO:0000256" key="1">
    <source>
        <dbReference type="ARBA" id="ARBA00004141"/>
    </source>
</evidence>
<dbReference type="Proteomes" id="UP000504633">
    <property type="component" value="Unplaced"/>
</dbReference>
<dbReference type="SUPFAM" id="SSF48652">
    <property type="entry name" value="Tetraspanin"/>
    <property type="match status" value="1"/>
</dbReference>
<comment type="similarity">
    <text evidence="2 7">Belongs to the tetraspanin (TM4SF) family.</text>
</comment>
<feature type="transmembrane region" description="Helical" evidence="7">
    <location>
        <begin position="82"/>
        <end position="104"/>
    </location>
</feature>
<evidence type="ECO:0000256" key="2">
    <source>
        <dbReference type="ARBA" id="ARBA00006840"/>
    </source>
</evidence>
<keyword evidence="3 7" id="KW-0812">Transmembrane</keyword>
<reference evidence="9" key="1">
    <citation type="submission" date="2025-08" db="UniProtKB">
        <authorList>
            <consortium name="RefSeq"/>
        </authorList>
    </citation>
    <scope>IDENTIFICATION</scope>
    <source>
        <strain evidence="9">15085-1641.00</strain>
        <tissue evidence="9">Whole body</tissue>
    </source>
</reference>
<feature type="disulfide bond" evidence="6">
    <location>
        <begin position="141"/>
        <end position="178"/>
    </location>
</feature>
<dbReference type="PANTHER" id="PTHR19282:SF521">
    <property type="entry name" value="IP01817P-RELATED"/>
    <property type="match status" value="1"/>
</dbReference>
<dbReference type="OMA" id="CQITFVI"/>
<dbReference type="CDD" id="cd03127">
    <property type="entry name" value="tetraspanin_LEL"/>
    <property type="match status" value="1"/>
</dbReference>
<dbReference type="PIRSF" id="PIRSF002419">
    <property type="entry name" value="Tetraspanin"/>
    <property type="match status" value="1"/>
</dbReference>
<comment type="subcellular location">
    <subcellularLocation>
        <location evidence="1 7">Membrane</location>
        <topology evidence="1 7">Multi-pass membrane protein</topology>
    </subcellularLocation>
</comment>
<dbReference type="PRINTS" id="PR00259">
    <property type="entry name" value="TMFOUR"/>
</dbReference>
<proteinExistence type="inferred from homology"/>
<evidence type="ECO:0000256" key="3">
    <source>
        <dbReference type="ARBA" id="ARBA00022692"/>
    </source>
</evidence>
<dbReference type="Pfam" id="PF00335">
    <property type="entry name" value="Tetraspanin"/>
    <property type="match status" value="1"/>
</dbReference>
<name>A0A6J1LMH4_DROHY</name>
<dbReference type="InterPro" id="IPR008952">
    <property type="entry name" value="Tetraspanin_EC2_sf"/>
</dbReference>
<keyword evidence="4 7" id="KW-1133">Transmembrane helix</keyword>
<evidence type="ECO:0000313" key="8">
    <source>
        <dbReference type="Proteomes" id="UP000504633"/>
    </source>
</evidence>
<feature type="transmembrane region" description="Helical" evidence="7">
    <location>
        <begin position="195"/>
        <end position="215"/>
    </location>
</feature>
<evidence type="ECO:0000256" key="7">
    <source>
        <dbReference type="RuleBase" id="RU361218"/>
    </source>
</evidence>
<dbReference type="OrthoDB" id="71600at2759"/>
<evidence type="ECO:0000256" key="4">
    <source>
        <dbReference type="ARBA" id="ARBA00022989"/>
    </source>
</evidence>
<evidence type="ECO:0000256" key="5">
    <source>
        <dbReference type="ARBA" id="ARBA00023136"/>
    </source>
</evidence>
<dbReference type="AlphaFoldDB" id="A0A6J1LMH4"/>
<gene>
    <name evidence="9" type="primary">LOC111597913</name>
</gene>
<organism evidence="8 9">
    <name type="scientific">Drosophila hydei</name>
    <name type="common">Fruit fly</name>
    <dbReference type="NCBI Taxonomy" id="7224"/>
    <lineage>
        <taxon>Eukaryota</taxon>
        <taxon>Metazoa</taxon>
        <taxon>Ecdysozoa</taxon>
        <taxon>Arthropoda</taxon>
        <taxon>Hexapoda</taxon>
        <taxon>Insecta</taxon>
        <taxon>Pterygota</taxon>
        <taxon>Neoptera</taxon>
        <taxon>Endopterygota</taxon>
        <taxon>Diptera</taxon>
        <taxon>Brachycera</taxon>
        <taxon>Muscomorpha</taxon>
        <taxon>Ephydroidea</taxon>
        <taxon>Drosophilidae</taxon>
        <taxon>Drosophila</taxon>
    </lineage>
</organism>
<evidence type="ECO:0000256" key="6">
    <source>
        <dbReference type="PIRSR" id="PIRSR002419-1"/>
    </source>
</evidence>
<dbReference type="GO" id="GO:0005886">
    <property type="term" value="C:plasma membrane"/>
    <property type="evidence" value="ECO:0007669"/>
    <property type="project" value="TreeGrafter"/>
</dbReference>
<sequence>MRLSTELVKFLLMSFNVLSLICGLILSVMGTIMVTHIKDVSNIKEMMSMNTVSIATLAMGVSVVLLSVLGCWGTLRGKVVQLRIYSVIILILFLCQLTFVIYLWTKYHAILMDVIKFVQKVFEQRKTDFNILHTFERFFKCCGENGDNDYIVNDETVPGSCCGHAAAKPCPKPFPIGCKNAVKIIWTSSAVVIKYGALILSGLLLVISLMGTHLANRIRSTED</sequence>
<feature type="transmembrane region" description="Helical" evidence="7">
    <location>
        <begin position="12"/>
        <end position="34"/>
    </location>
</feature>
<accession>A0A6J1LMH4</accession>
<dbReference type="InterPro" id="IPR018499">
    <property type="entry name" value="Tetraspanin/Peripherin"/>
</dbReference>
<keyword evidence="6" id="KW-1015">Disulfide bond</keyword>
<dbReference type="PANTHER" id="PTHR19282">
    <property type="entry name" value="TETRASPANIN"/>
    <property type="match status" value="1"/>
</dbReference>
<dbReference type="InterPro" id="IPR000301">
    <property type="entry name" value="Tetraspanin_animals"/>
</dbReference>
<evidence type="ECO:0000313" key="9">
    <source>
        <dbReference type="RefSeq" id="XP_023168622.1"/>
    </source>
</evidence>
<feature type="disulfide bond" evidence="6">
    <location>
        <begin position="142"/>
        <end position="161"/>
    </location>
</feature>
<dbReference type="GeneID" id="111597913"/>
<protein>
    <recommendedName>
        <fullName evidence="7">Tetraspanin</fullName>
    </recommendedName>
</protein>